<organism evidence="1 2">
    <name type="scientific">Ensete ventricosum</name>
    <name type="common">Abyssinian banana</name>
    <name type="synonym">Musa ensete</name>
    <dbReference type="NCBI Taxonomy" id="4639"/>
    <lineage>
        <taxon>Eukaryota</taxon>
        <taxon>Viridiplantae</taxon>
        <taxon>Streptophyta</taxon>
        <taxon>Embryophyta</taxon>
        <taxon>Tracheophyta</taxon>
        <taxon>Spermatophyta</taxon>
        <taxon>Magnoliopsida</taxon>
        <taxon>Liliopsida</taxon>
        <taxon>Zingiberales</taxon>
        <taxon>Musaceae</taxon>
        <taxon>Ensete</taxon>
    </lineage>
</organism>
<proteinExistence type="predicted"/>
<name>A0A427AXA3_ENSVE</name>
<dbReference type="EMBL" id="AMZH03001037">
    <property type="protein sequence ID" value="RRT80888.1"/>
    <property type="molecule type" value="Genomic_DNA"/>
</dbReference>
<gene>
    <name evidence="1" type="ORF">B296_00022662</name>
</gene>
<evidence type="ECO:0000313" key="2">
    <source>
        <dbReference type="Proteomes" id="UP000287651"/>
    </source>
</evidence>
<evidence type="ECO:0000313" key="1">
    <source>
        <dbReference type="EMBL" id="RRT80888.1"/>
    </source>
</evidence>
<comment type="caution">
    <text evidence="1">The sequence shown here is derived from an EMBL/GenBank/DDBJ whole genome shotgun (WGS) entry which is preliminary data.</text>
</comment>
<dbReference type="Proteomes" id="UP000287651">
    <property type="component" value="Unassembled WGS sequence"/>
</dbReference>
<dbReference type="AlphaFoldDB" id="A0A427AXA3"/>
<accession>A0A427AXA3</accession>
<protein>
    <submittedName>
        <fullName evidence="1">Uncharacterized protein</fullName>
    </submittedName>
</protein>
<sequence>MKWEPARMCSDSELGLGGRLLEWWSSGEERVLQFGSAVDSCKKVGSGRSFYSGRCRLFVPDDLTAFMAYHVTVPSTMLAVLVMRRAFVGGGCRPYLCQVGCTTTGAPRISGRLPASGRPFRRASYPRV</sequence>
<reference evidence="1 2" key="1">
    <citation type="journal article" date="2014" name="Agronomy (Basel)">
        <title>A Draft Genome Sequence for Ensete ventricosum, the Drought-Tolerant Tree Against Hunger.</title>
        <authorList>
            <person name="Harrison J."/>
            <person name="Moore K.A."/>
            <person name="Paszkiewicz K."/>
            <person name="Jones T."/>
            <person name="Grant M."/>
            <person name="Ambacheew D."/>
            <person name="Muzemil S."/>
            <person name="Studholme D.J."/>
        </authorList>
    </citation>
    <scope>NUCLEOTIDE SEQUENCE [LARGE SCALE GENOMIC DNA]</scope>
</reference>